<evidence type="ECO:0000256" key="1">
    <source>
        <dbReference type="ARBA" id="ARBA00005049"/>
    </source>
</evidence>
<comment type="pathway">
    <text evidence="1">Nucleoside biosynthesis; alpha-ribazole biosynthesis; alpha-ribazole from 5,6-dimethylbenzimidazole: step 1/2.</text>
</comment>
<dbReference type="EMBL" id="UOEK01000239">
    <property type="protein sequence ID" value="VAW02666.1"/>
    <property type="molecule type" value="Genomic_DNA"/>
</dbReference>
<accession>A0A3B0T6V4</accession>
<evidence type="ECO:0000256" key="7">
    <source>
        <dbReference type="ARBA" id="ARBA00022679"/>
    </source>
</evidence>
<name>A0A3B0T6V4_9ZZZZ</name>
<dbReference type="UniPathway" id="UPA00061">
    <property type="reaction ID" value="UER00516"/>
</dbReference>
<dbReference type="SUPFAM" id="SSF52733">
    <property type="entry name" value="Nicotinate mononucleotide:5,6-dimethylbenzimidazole phosphoribosyltransferase (CobT)"/>
    <property type="match status" value="1"/>
</dbReference>
<evidence type="ECO:0000256" key="6">
    <source>
        <dbReference type="ARBA" id="ARBA00022676"/>
    </source>
</evidence>
<dbReference type="Gene3D" id="3.40.50.10210">
    <property type="match status" value="1"/>
</dbReference>
<keyword evidence="5" id="KW-0169">Cobalamin biosynthesis</keyword>
<dbReference type="AlphaFoldDB" id="A0A3B0T6V4"/>
<evidence type="ECO:0000256" key="3">
    <source>
        <dbReference type="ARBA" id="ARBA00011991"/>
    </source>
</evidence>
<evidence type="ECO:0000256" key="9">
    <source>
        <dbReference type="ARBA" id="ARBA00047340"/>
    </source>
</evidence>
<evidence type="ECO:0000256" key="4">
    <source>
        <dbReference type="ARBA" id="ARBA00015486"/>
    </source>
</evidence>
<dbReference type="InterPro" id="IPR036087">
    <property type="entry name" value="Nict_dMeBzImd_PRibTrfase_sf"/>
</dbReference>
<dbReference type="Pfam" id="PF02277">
    <property type="entry name" value="DBI_PRT"/>
    <property type="match status" value="1"/>
</dbReference>
<keyword evidence="6" id="KW-0328">Glycosyltransferase</keyword>
<evidence type="ECO:0000256" key="2">
    <source>
        <dbReference type="ARBA" id="ARBA00007110"/>
    </source>
</evidence>
<sequence length="91" mass="10076">MNTWLTHALATQPNETSHSAVRERIDDSVRPPGSFDRLDDLVVGPAGWQHKQRPRINHPAVIVFTGDHGVVEEQVSRHPPKVSAIALSGRK</sequence>
<evidence type="ECO:0000256" key="8">
    <source>
        <dbReference type="ARBA" id="ARBA00030686"/>
    </source>
</evidence>
<comment type="catalytic activity">
    <reaction evidence="9">
        <text>5,6-dimethylbenzimidazole + nicotinate beta-D-ribonucleotide = alpha-ribazole 5'-phosphate + nicotinate + H(+)</text>
        <dbReference type="Rhea" id="RHEA:11196"/>
        <dbReference type="ChEBI" id="CHEBI:15378"/>
        <dbReference type="ChEBI" id="CHEBI:15890"/>
        <dbReference type="ChEBI" id="CHEBI:32544"/>
        <dbReference type="ChEBI" id="CHEBI:57502"/>
        <dbReference type="ChEBI" id="CHEBI:57918"/>
        <dbReference type="EC" id="2.4.2.21"/>
    </reaction>
</comment>
<organism evidence="11">
    <name type="scientific">hydrothermal vent metagenome</name>
    <dbReference type="NCBI Taxonomy" id="652676"/>
    <lineage>
        <taxon>unclassified sequences</taxon>
        <taxon>metagenomes</taxon>
        <taxon>ecological metagenomes</taxon>
    </lineage>
</organism>
<dbReference type="GO" id="GO:0009236">
    <property type="term" value="P:cobalamin biosynthetic process"/>
    <property type="evidence" value="ECO:0007669"/>
    <property type="project" value="UniProtKB-KW"/>
</dbReference>
<dbReference type="GO" id="GO:0008939">
    <property type="term" value="F:nicotinate-nucleotide-dimethylbenzimidazole phosphoribosyltransferase activity"/>
    <property type="evidence" value="ECO:0007669"/>
    <property type="project" value="UniProtKB-EC"/>
</dbReference>
<feature type="region of interest" description="Disordered" evidence="10">
    <location>
        <begin position="1"/>
        <end position="36"/>
    </location>
</feature>
<gene>
    <name evidence="11" type="ORF">MNBD_ACTINO02-824</name>
</gene>
<dbReference type="Gene3D" id="1.10.1610.10">
    <property type="match status" value="1"/>
</dbReference>
<comment type="similarity">
    <text evidence="2">Belongs to the CobT family.</text>
</comment>
<feature type="compositionally biased region" description="Basic and acidic residues" evidence="10">
    <location>
        <begin position="20"/>
        <end position="29"/>
    </location>
</feature>
<dbReference type="EC" id="2.4.2.21" evidence="3"/>
<keyword evidence="7" id="KW-0808">Transferase</keyword>
<evidence type="ECO:0000256" key="10">
    <source>
        <dbReference type="SAM" id="MobiDB-lite"/>
    </source>
</evidence>
<proteinExistence type="inferred from homology"/>
<dbReference type="InterPro" id="IPR003200">
    <property type="entry name" value="Nict_dMeBzImd_PRibTrfase"/>
</dbReference>
<feature type="compositionally biased region" description="Polar residues" evidence="10">
    <location>
        <begin position="1"/>
        <end position="19"/>
    </location>
</feature>
<evidence type="ECO:0000313" key="11">
    <source>
        <dbReference type="EMBL" id="VAW02666.1"/>
    </source>
</evidence>
<reference evidence="11" key="1">
    <citation type="submission" date="2018-06" db="EMBL/GenBank/DDBJ databases">
        <authorList>
            <person name="Zhirakovskaya E."/>
        </authorList>
    </citation>
    <scope>NUCLEOTIDE SEQUENCE</scope>
</reference>
<protein>
    <recommendedName>
        <fullName evidence="4">Nicotinate-nucleotide--dimethylbenzimidazole phosphoribosyltransferase</fullName>
        <ecNumber evidence="3">2.4.2.21</ecNumber>
    </recommendedName>
    <alternativeName>
        <fullName evidence="8">N(1)-alpha-phosphoribosyltransferase</fullName>
    </alternativeName>
</protein>
<dbReference type="InterPro" id="IPR023195">
    <property type="entry name" value="Nict_dMeBzImd_PRibTrfase_N"/>
</dbReference>
<evidence type="ECO:0000256" key="5">
    <source>
        <dbReference type="ARBA" id="ARBA00022573"/>
    </source>
</evidence>